<keyword evidence="2" id="KW-1185">Reference proteome</keyword>
<dbReference type="Proteomes" id="UP000190037">
    <property type="component" value="Unassembled WGS sequence"/>
</dbReference>
<evidence type="ECO:0008006" key="3">
    <source>
        <dbReference type="Google" id="ProtNLM"/>
    </source>
</evidence>
<protein>
    <recommendedName>
        <fullName evidence="3">Secreted protein</fullName>
    </recommendedName>
</protein>
<dbReference type="AlphaFoldDB" id="A0A1T3P0U0"/>
<proteinExistence type="predicted"/>
<dbReference type="RefSeq" id="WP_078976973.1">
    <property type="nucleotide sequence ID" value="NZ_MWQN01000001.1"/>
</dbReference>
<name>A0A1T3P0U0_9ACTN</name>
<dbReference type="InterPro" id="IPR043777">
    <property type="entry name" value="DUF5719"/>
</dbReference>
<accession>A0A1T3P0U0</accession>
<dbReference type="STRING" id="159449.B4N89_18730"/>
<evidence type="ECO:0000313" key="2">
    <source>
        <dbReference type="Proteomes" id="UP000190037"/>
    </source>
</evidence>
<dbReference type="OrthoDB" id="3729011at2"/>
<organism evidence="1 2">
    <name type="scientific">Embleya scabrispora</name>
    <dbReference type="NCBI Taxonomy" id="159449"/>
    <lineage>
        <taxon>Bacteria</taxon>
        <taxon>Bacillati</taxon>
        <taxon>Actinomycetota</taxon>
        <taxon>Actinomycetes</taxon>
        <taxon>Kitasatosporales</taxon>
        <taxon>Streptomycetaceae</taxon>
        <taxon>Embleya</taxon>
    </lineage>
</organism>
<gene>
    <name evidence="1" type="ORF">B4N89_18730</name>
</gene>
<evidence type="ECO:0000313" key="1">
    <source>
        <dbReference type="EMBL" id="OPC82708.1"/>
    </source>
</evidence>
<reference evidence="1 2" key="1">
    <citation type="submission" date="2017-03" db="EMBL/GenBank/DDBJ databases">
        <title>Draft genome sequence of Streptomyces scabrisporus NF3, endophyte isolated from Amphipterygium adstringens.</title>
        <authorList>
            <person name="Vazquez M."/>
            <person name="Ceapa C.D."/>
            <person name="Rodriguez Luna D."/>
            <person name="Sanchez Esquivel S."/>
        </authorList>
    </citation>
    <scope>NUCLEOTIDE SEQUENCE [LARGE SCALE GENOMIC DNA]</scope>
    <source>
        <strain evidence="1 2">NF3</strain>
    </source>
</reference>
<sequence length="489" mass="49481">MKRTTLSLAAVVALLAVVVGLAVVTRPTESKAAPPPAAPRVTVQQAEVSCPFVRQLPGSSTVVSALAPPAQAGAGGGEANVVELGDRTKVRTKVEAPGRLASVGVDNTDVPPLLGTASGAFAPGFGAGAVTRVPSNAGRGLAGVTCEASTTDRWFVGAATTDNREAYLYLSNSRDTPAVVDVELFGRNGPIESEAGRGMSLAPGASTAILLRTLNPSAIEPGLAVHVIARSGRVGAAIRDQEGAVGTDWLPSTGAPGRNLVITGLPAITGDAGNVQLMLFSPSGESTDVQLSVAGKVNTFKPVEHETTEVKGNKLTVFDLGPVNRGDAGALRLVSGRADIIAGVRVVQGAGTDAEVAFLGATPELTGRAVIAENRTGGAVATTVTLTAPKGPAKVKLTAFGDKGDPVSADVEVPAGTTLQVNAPAPAGATRFALVAEPQAGSQPVHLARTVTETMNKTTAFTVQPFVPGVETVVVPNARQDLSLLVPQR</sequence>
<dbReference type="Pfam" id="PF18986">
    <property type="entry name" value="DUF5719"/>
    <property type="match status" value="1"/>
</dbReference>
<dbReference type="EMBL" id="MWQN01000001">
    <property type="protein sequence ID" value="OPC82708.1"/>
    <property type="molecule type" value="Genomic_DNA"/>
</dbReference>
<comment type="caution">
    <text evidence="1">The sequence shown here is derived from an EMBL/GenBank/DDBJ whole genome shotgun (WGS) entry which is preliminary data.</text>
</comment>